<feature type="transmembrane region" description="Helical" evidence="1">
    <location>
        <begin position="168"/>
        <end position="190"/>
    </location>
</feature>
<dbReference type="PANTHER" id="PTHR43229">
    <property type="entry name" value="NODULATION PROTEIN J"/>
    <property type="match status" value="1"/>
</dbReference>
<evidence type="ECO:0000313" key="2">
    <source>
        <dbReference type="EMBL" id="NEN78176.1"/>
    </source>
</evidence>
<gene>
    <name evidence="2" type="ORF">G3T38_07795</name>
</gene>
<organism evidence="2 3">
    <name type="scientific">Nocardioides zeae</name>
    <dbReference type="NCBI Taxonomy" id="1457234"/>
    <lineage>
        <taxon>Bacteria</taxon>
        <taxon>Bacillati</taxon>
        <taxon>Actinomycetota</taxon>
        <taxon>Actinomycetes</taxon>
        <taxon>Propionibacteriales</taxon>
        <taxon>Nocardioidaceae</taxon>
        <taxon>Nocardioides</taxon>
    </lineage>
</organism>
<feature type="transmembrane region" description="Helical" evidence="1">
    <location>
        <begin position="128"/>
        <end position="156"/>
    </location>
</feature>
<feature type="transmembrane region" description="Helical" evidence="1">
    <location>
        <begin position="20"/>
        <end position="38"/>
    </location>
</feature>
<dbReference type="InterPro" id="IPR000412">
    <property type="entry name" value="ABC_2_transport"/>
</dbReference>
<keyword evidence="1" id="KW-0472">Membrane</keyword>
<feature type="transmembrane region" description="Helical" evidence="1">
    <location>
        <begin position="50"/>
        <end position="76"/>
    </location>
</feature>
<dbReference type="PIRSF" id="PIRSF006648">
    <property type="entry name" value="DrrB"/>
    <property type="match status" value="1"/>
</dbReference>
<dbReference type="Proteomes" id="UP000468687">
    <property type="component" value="Unassembled WGS sequence"/>
</dbReference>
<evidence type="ECO:0000256" key="1">
    <source>
        <dbReference type="SAM" id="Phobius"/>
    </source>
</evidence>
<feature type="transmembrane region" description="Helical" evidence="1">
    <location>
        <begin position="97"/>
        <end position="122"/>
    </location>
</feature>
<dbReference type="RefSeq" id="WP_163771622.1">
    <property type="nucleotide sequence ID" value="NZ_JAAGXA010000004.1"/>
</dbReference>
<dbReference type="AlphaFoldDB" id="A0A6P0HI08"/>
<keyword evidence="1" id="KW-0812">Transmembrane</keyword>
<protein>
    <submittedName>
        <fullName evidence="2">ABC transporter permease</fullName>
    </submittedName>
</protein>
<dbReference type="PANTHER" id="PTHR43229:SF2">
    <property type="entry name" value="NODULATION PROTEIN J"/>
    <property type="match status" value="1"/>
</dbReference>
<keyword evidence="3" id="KW-1185">Reference proteome</keyword>
<dbReference type="EMBL" id="JAAGXA010000004">
    <property type="protein sequence ID" value="NEN78176.1"/>
    <property type="molecule type" value="Genomic_DNA"/>
</dbReference>
<accession>A0A6P0HI08</accession>
<comment type="caution">
    <text evidence="2">The sequence shown here is derived from an EMBL/GenBank/DDBJ whole genome shotgun (WGS) entry which is preliminary data.</text>
</comment>
<evidence type="ECO:0000313" key="3">
    <source>
        <dbReference type="Proteomes" id="UP000468687"/>
    </source>
</evidence>
<feature type="transmembrane region" description="Helical" evidence="1">
    <location>
        <begin position="224"/>
        <end position="246"/>
    </location>
</feature>
<reference evidence="2 3" key="1">
    <citation type="journal article" date="2014" name="Int. J. Syst. Evol. Microbiol.">
        <title>Nocardioides zeae sp. nov., isolated from the stem of Zea mays.</title>
        <authorList>
            <person name="Glaeser S.P."/>
            <person name="McInroy J.A."/>
            <person name="Busse H.J."/>
            <person name="Kampfer P."/>
        </authorList>
    </citation>
    <scope>NUCLEOTIDE SEQUENCE [LARGE SCALE GENOMIC DNA]</scope>
    <source>
        <strain evidence="2 3">JCM 30728</strain>
    </source>
</reference>
<dbReference type="GO" id="GO:0043190">
    <property type="term" value="C:ATP-binding cassette (ABC) transporter complex"/>
    <property type="evidence" value="ECO:0007669"/>
    <property type="project" value="InterPro"/>
</dbReference>
<name>A0A6P0HI08_9ACTN</name>
<proteinExistence type="predicted"/>
<dbReference type="InterPro" id="IPR051784">
    <property type="entry name" value="Nod_factor_ABC_transporter"/>
</dbReference>
<sequence length="253" mass="26136">MNTTYLGLEVRRFVRDRASLFFIVALPAFLYIVFGATQDGSQASVGNGNVALYIMLSMAAYGAVTATVGVGGTAAVERMQGWGRQLGLTPLPDLGFVVVKATLAVLVALLPVALISVLGALTGASGTAAAWALSLLAIAIGSVVFALFGLCAGLAFRSEAAVSAASGMVVILAFLGNVFVPLSGTLLTIAKFTPLYGYATLARYPVTEGRLISNDGSDLGTDPLWVPLLNLGVWCAVLGVVAVLLVRRGRARQ</sequence>
<dbReference type="GO" id="GO:0140359">
    <property type="term" value="F:ABC-type transporter activity"/>
    <property type="evidence" value="ECO:0007669"/>
    <property type="project" value="InterPro"/>
</dbReference>
<keyword evidence="1" id="KW-1133">Transmembrane helix</keyword>